<evidence type="ECO:0000313" key="5">
    <source>
        <dbReference type="Proteomes" id="UP001165065"/>
    </source>
</evidence>
<gene>
    <name evidence="4" type="ORF">TrCOL_g11085</name>
</gene>
<evidence type="ECO:0000256" key="2">
    <source>
        <dbReference type="SAM" id="SignalP"/>
    </source>
</evidence>
<evidence type="ECO:0000259" key="3">
    <source>
        <dbReference type="PROSITE" id="PS51160"/>
    </source>
</evidence>
<evidence type="ECO:0000313" key="4">
    <source>
        <dbReference type="EMBL" id="GMI46570.1"/>
    </source>
</evidence>
<dbReference type="Gene3D" id="3.30.70.100">
    <property type="match status" value="1"/>
</dbReference>
<evidence type="ECO:0000256" key="1">
    <source>
        <dbReference type="PROSITE-ProRule" id="PRU00520"/>
    </source>
</evidence>
<proteinExistence type="predicted"/>
<comment type="caution">
    <text evidence="4">The sequence shown here is derived from an EMBL/GenBank/DDBJ whole genome shotgun (WGS) entry which is preliminary data.</text>
</comment>
<comment type="caution">
    <text evidence="1">Lacks conserved residue(s) required for the propagation of feature annotation.</text>
</comment>
<dbReference type="Proteomes" id="UP001165065">
    <property type="component" value="Unassembled WGS sequence"/>
</dbReference>
<dbReference type="PROSITE" id="PS51160">
    <property type="entry name" value="ACYLPHOSPHATASE_3"/>
    <property type="match status" value="1"/>
</dbReference>
<feature type="chain" id="PRO_5040809014" description="Acylphosphatase-like domain-containing protein" evidence="2">
    <location>
        <begin position="22"/>
        <end position="149"/>
    </location>
</feature>
<keyword evidence="2" id="KW-0732">Signal</keyword>
<dbReference type="AlphaFoldDB" id="A0A9W7LCZ6"/>
<feature type="signal peptide" evidence="2">
    <location>
        <begin position="1"/>
        <end position="21"/>
    </location>
</feature>
<reference evidence="5" key="1">
    <citation type="journal article" date="2023" name="Commun. Biol.">
        <title>Genome analysis of Parmales, the sister group of diatoms, reveals the evolutionary specialization of diatoms from phago-mixotrophs to photoautotrophs.</title>
        <authorList>
            <person name="Ban H."/>
            <person name="Sato S."/>
            <person name="Yoshikawa S."/>
            <person name="Yamada K."/>
            <person name="Nakamura Y."/>
            <person name="Ichinomiya M."/>
            <person name="Sato N."/>
            <person name="Blanc-Mathieu R."/>
            <person name="Endo H."/>
            <person name="Kuwata A."/>
            <person name="Ogata H."/>
        </authorList>
    </citation>
    <scope>NUCLEOTIDE SEQUENCE [LARGE SCALE GENOMIC DNA]</scope>
</reference>
<dbReference type="OrthoDB" id="39743at2759"/>
<sequence length="149" mass="16381">MTSPPPLLFLIAVILIHSISSFTYFPKYHSLSALPHRPHPTRFLPPPSSSLSCTSSDFVQCKITVTDHTSGKYYVAQAKNEATNFRKLTGKLSDSPGRCEMIVEGKKKQIEGFLRWCKKGAGLGGVPGQVNEEWSEATGVFTSFTVDSE</sequence>
<keyword evidence="5" id="KW-1185">Reference proteome</keyword>
<protein>
    <recommendedName>
        <fullName evidence="3">Acylphosphatase-like domain-containing protein</fullName>
    </recommendedName>
</protein>
<organism evidence="4 5">
    <name type="scientific">Triparma columacea</name>
    <dbReference type="NCBI Taxonomy" id="722753"/>
    <lineage>
        <taxon>Eukaryota</taxon>
        <taxon>Sar</taxon>
        <taxon>Stramenopiles</taxon>
        <taxon>Ochrophyta</taxon>
        <taxon>Bolidophyceae</taxon>
        <taxon>Parmales</taxon>
        <taxon>Triparmaceae</taxon>
        <taxon>Triparma</taxon>
    </lineage>
</organism>
<dbReference type="EMBL" id="BRYA01000305">
    <property type="protein sequence ID" value="GMI46570.1"/>
    <property type="molecule type" value="Genomic_DNA"/>
</dbReference>
<feature type="domain" description="Acylphosphatase-like" evidence="3">
    <location>
        <begin position="60"/>
        <end position="148"/>
    </location>
</feature>
<name>A0A9W7LCZ6_9STRA</name>
<accession>A0A9W7LCZ6</accession>
<dbReference type="InterPro" id="IPR001792">
    <property type="entry name" value="Acylphosphatase-like_dom"/>
</dbReference>